<dbReference type="OrthoDB" id="8959163at2"/>
<evidence type="ECO:0000256" key="1">
    <source>
        <dbReference type="ARBA" id="ARBA00006484"/>
    </source>
</evidence>
<dbReference type="SUPFAM" id="SSF51735">
    <property type="entry name" value="NAD(P)-binding Rossmann-fold domains"/>
    <property type="match status" value="1"/>
</dbReference>
<dbReference type="InterPro" id="IPR020904">
    <property type="entry name" value="Sc_DH/Rdtase_CS"/>
</dbReference>
<dbReference type="GO" id="GO:0016491">
    <property type="term" value="F:oxidoreductase activity"/>
    <property type="evidence" value="ECO:0007669"/>
    <property type="project" value="UniProtKB-KW"/>
</dbReference>
<name>A0A1H6CVQ5_9ACTN</name>
<dbReference type="PANTHER" id="PTHR43669:SF3">
    <property type="entry name" value="ALCOHOL DEHYDROGENASE, PUTATIVE (AFU_ORTHOLOGUE AFUA_3G03445)-RELATED"/>
    <property type="match status" value="1"/>
</dbReference>
<evidence type="ECO:0000256" key="3">
    <source>
        <dbReference type="RuleBase" id="RU000363"/>
    </source>
</evidence>
<dbReference type="EMBL" id="FNVO01000011">
    <property type="protein sequence ID" value="SEG77072.1"/>
    <property type="molecule type" value="Genomic_DNA"/>
</dbReference>
<dbReference type="PRINTS" id="PR00081">
    <property type="entry name" value="GDHRDH"/>
</dbReference>
<evidence type="ECO:0000313" key="4">
    <source>
        <dbReference type="EMBL" id="SEG77072.1"/>
    </source>
</evidence>
<evidence type="ECO:0000313" key="5">
    <source>
        <dbReference type="Proteomes" id="UP000236723"/>
    </source>
</evidence>
<keyword evidence="2" id="KW-0560">Oxidoreductase</keyword>
<gene>
    <name evidence="4" type="ORF">SAMN04489712_111244</name>
</gene>
<dbReference type="RefSeq" id="WP_103940362.1">
    <property type="nucleotide sequence ID" value="NZ_FNVO01000011.1"/>
</dbReference>
<protein>
    <submittedName>
        <fullName evidence="4">NAD(P)-dependent dehydrogenase, short-chain alcohol dehydrogenase family</fullName>
    </submittedName>
</protein>
<dbReference type="InterPro" id="IPR002347">
    <property type="entry name" value="SDR_fam"/>
</dbReference>
<dbReference type="CDD" id="cd05233">
    <property type="entry name" value="SDR_c"/>
    <property type="match status" value="1"/>
</dbReference>
<organism evidence="4 5">
    <name type="scientific">Thermomonospora echinospora</name>
    <dbReference type="NCBI Taxonomy" id="1992"/>
    <lineage>
        <taxon>Bacteria</taxon>
        <taxon>Bacillati</taxon>
        <taxon>Actinomycetota</taxon>
        <taxon>Actinomycetes</taxon>
        <taxon>Streptosporangiales</taxon>
        <taxon>Thermomonosporaceae</taxon>
        <taxon>Thermomonospora</taxon>
    </lineage>
</organism>
<evidence type="ECO:0000256" key="2">
    <source>
        <dbReference type="ARBA" id="ARBA00023002"/>
    </source>
</evidence>
<dbReference type="InterPro" id="IPR036291">
    <property type="entry name" value="NAD(P)-bd_dom_sf"/>
</dbReference>
<dbReference type="PRINTS" id="PR00080">
    <property type="entry name" value="SDRFAMILY"/>
</dbReference>
<dbReference type="PROSITE" id="PS00061">
    <property type="entry name" value="ADH_SHORT"/>
    <property type="match status" value="1"/>
</dbReference>
<reference evidence="5" key="1">
    <citation type="submission" date="2016-10" db="EMBL/GenBank/DDBJ databases">
        <authorList>
            <person name="Varghese N."/>
            <person name="Submissions S."/>
        </authorList>
    </citation>
    <scope>NUCLEOTIDE SEQUENCE [LARGE SCALE GENOMIC DNA]</scope>
    <source>
        <strain evidence="5">DSM 43163</strain>
    </source>
</reference>
<dbReference type="PANTHER" id="PTHR43669">
    <property type="entry name" value="5-KETO-D-GLUCONATE 5-REDUCTASE"/>
    <property type="match status" value="1"/>
</dbReference>
<dbReference type="AlphaFoldDB" id="A0A1H6CVQ5"/>
<comment type="similarity">
    <text evidence="1 3">Belongs to the short-chain dehydrogenases/reductases (SDR) family.</text>
</comment>
<sequence>MDLQLSGRVAVVTGASKGIGLAVVRTLLAEGARVVAASRKTTPELDALAGPSLLHVPVDLMDHDAPGQVVERAVREFGGLDVLVNNAGGPPPGVRLPRSSFLEADDGQWLAMFEFNLFAVVRAVRAALPHLIERGGGAIVNVSSGNARQPSPMNVDYGAAKAALNNLGQALSEEFAARGVRVNTVSPGPVRTAWWTDEGGVADMFAAQAGTDRDTVMDSVVPETMGLTIGRMIDPQEVADAVVLLASPRSAGTTGAEFVVDGGFLKTV</sequence>
<accession>A0A1H6CVQ5</accession>
<dbReference type="Proteomes" id="UP000236723">
    <property type="component" value="Unassembled WGS sequence"/>
</dbReference>
<proteinExistence type="inferred from homology"/>
<dbReference type="FunFam" id="3.40.50.720:FF:000084">
    <property type="entry name" value="Short-chain dehydrogenase reductase"/>
    <property type="match status" value="1"/>
</dbReference>
<keyword evidence="5" id="KW-1185">Reference proteome</keyword>
<dbReference type="Pfam" id="PF00106">
    <property type="entry name" value="adh_short"/>
    <property type="match status" value="1"/>
</dbReference>
<dbReference type="Gene3D" id="3.40.50.720">
    <property type="entry name" value="NAD(P)-binding Rossmann-like Domain"/>
    <property type="match status" value="1"/>
</dbReference>